<sequence length="268" mass="28782">MADIRSTHIDTGGAKDAALNYYRNRLVTVSTSGVVHLFSTGEGQELWQPACSWNIKGCSLCKVCWAHPSFGNVLAIASFNGSVTLWREQHRNGSSAWSLQATLTHTSQSISDLQFAPPSLGLLFAAASKDGHVRLYKASRHGHDQAWQQDSGFIACQQGPCFCLSWQPDPQRAGVPLLAVGSADGAKVWAFREACGDWVSVVTVHKGAAPVTCVDWAPSMGRPQDLLAVSCDSCVTIYGLEGPADNLQVEQVAQLDHAAPVCQLNQCC</sequence>
<dbReference type="EMBL" id="JALJOQ010000002">
    <property type="protein sequence ID" value="KAK9813856.1"/>
    <property type="molecule type" value="Genomic_DNA"/>
</dbReference>
<name>A0AAW1PZJ5_9CHLO</name>
<dbReference type="InterPro" id="IPR037363">
    <property type="entry name" value="Sec13/Seh1_fam"/>
</dbReference>
<dbReference type="PANTHER" id="PTHR11024">
    <property type="entry name" value="NUCLEAR PORE COMPLEX PROTEIN SEC13 / SEH1 FAMILY MEMBER"/>
    <property type="match status" value="1"/>
</dbReference>
<keyword evidence="5" id="KW-0677">Repeat</keyword>
<keyword evidence="6" id="KW-0653">Protein transport</keyword>
<keyword evidence="9" id="KW-1185">Reference proteome</keyword>
<evidence type="ECO:0000256" key="4">
    <source>
        <dbReference type="ARBA" id="ARBA00022574"/>
    </source>
</evidence>
<gene>
    <name evidence="8" type="ORF">WJX73_002216</name>
</gene>
<dbReference type="GO" id="GO:0005198">
    <property type="term" value="F:structural molecule activity"/>
    <property type="evidence" value="ECO:0007669"/>
    <property type="project" value="InterPro"/>
</dbReference>
<keyword evidence="4" id="KW-0853">WD repeat</keyword>
<dbReference type="InterPro" id="IPR001680">
    <property type="entry name" value="WD40_rpt"/>
</dbReference>
<evidence type="ECO:0000313" key="9">
    <source>
        <dbReference type="Proteomes" id="UP001465755"/>
    </source>
</evidence>
<dbReference type="Proteomes" id="UP001465755">
    <property type="component" value="Unassembled WGS sequence"/>
</dbReference>
<keyword evidence="3" id="KW-0813">Transport</keyword>
<proteinExistence type="inferred from homology"/>
<organism evidence="8 9">
    <name type="scientific">Symbiochloris irregularis</name>
    <dbReference type="NCBI Taxonomy" id="706552"/>
    <lineage>
        <taxon>Eukaryota</taxon>
        <taxon>Viridiplantae</taxon>
        <taxon>Chlorophyta</taxon>
        <taxon>core chlorophytes</taxon>
        <taxon>Trebouxiophyceae</taxon>
        <taxon>Trebouxiales</taxon>
        <taxon>Trebouxiaceae</taxon>
        <taxon>Symbiochloris</taxon>
    </lineage>
</organism>
<dbReference type="GO" id="GO:0015031">
    <property type="term" value="P:protein transport"/>
    <property type="evidence" value="ECO:0007669"/>
    <property type="project" value="UniProtKB-KW"/>
</dbReference>
<evidence type="ECO:0000256" key="5">
    <source>
        <dbReference type="ARBA" id="ARBA00022737"/>
    </source>
</evidence>
<accession>A0AAW1PZJ5</accession>
<dbReference type="SUPFAM" id="SSF50978">
    <property type="entry name" value="WD40 repeat-like"/>
    <property type="match status" value="1"/>
</dbReference>
<evidence type="ECO:0000256" key="2">
    <source>
        <dbReference type="ARBA" id="ARBA00010102"/>
    </source>
</evidence>
<keyword evidence="7" id="KW-0539">Nucleus</keyword>
<dbReference type="GO" id="GO:0035859">
    <property type="term" value="C:Seh1-associated complex"/>
    <property type="evidence" value="ECO:0007669"/>
    <property type="project" value="TreeGrafter"/>
</dbReference>
<comment type="subcellular location">
    <subcellularLocation>
        <location evidence="1">Nucleus envelope</location>
    </subcellularLocation>
</comment>
<evidence type="ECO:0000256" key="6">
    <source>
        <dbReference type="ARBA" id="ARBA00022927"/>
    </source>
</evidence>
<evidence type="ECO:0000313" key="8">
    <source>
        <dbReference type="EMBL" id="KAK9813856.1"/>
    </source>
</evidence>
<dbReference type="PANTHER" id="PTHR11024:SF3">
    <property type="entry name" value="NUCLEOPORIN SEH1"/>
    <property type="match status" value="1"/>
</dbReference>
<comment type="caution">
    <text evidence="8">The sequence shown here is derived from an EMBL/GenBank/DDBJ whole genome shotgun (WGS) entry which is preliminary data.</text>
</comment>
<evidence type="ECO:0000256" key="1">
    <source>
        <dbReference type="ARBA" id="ARBA00004259"/>
    </source>
</evidence>
<protein>
    <submittedName>
        <fullName evidence="8">Uncharacterized protein</fullName>
    </submittedName>
</protein>
<dbReference type="InterPro" id="IPR015943">
    <property type="entry name" value="WD40/YVTN_repeat-like_dom_sf"/>
</dbReference>
<dbReference type="GO" id="GO:0031080">
    <property type="term" value="C:nuclear pore outer ring"/>
    <property type="evidence" value="ECO:0007669"/>
    <property type="project" value="TreeGrafter"/>
</dbReference>
<dbReference type="AlphaFoldDB" id="A0AAW1PZJ5"/>
<dbReference type="GO" id="GO:0034198">
    <property type="term" value="P:cellular response to amino acid starvation"/>
    <property type="evidence" value="ECO:0007669"/>
    <property type="project" value="TreeGrafter"/>
</dbReference>
<dbReference type="GO" id="GO:1904263">
    <property type="term" value="P:positive regulation of TORC1 signaling"/>
    <property type="evidence" value="ECO:0007669"/>
    <property type="project" value="TreeGrafter"/>
</dbReference>
<dbReference type="InterPro" id="IPR036322">
    <property type="entry name" value="WD40_repeat_dom_sf"/>
</dbReference>
<evidence type="ECO:0000256" key="3">
    <source>
        <dbReference type="ARBA" id="ARBA00022448"/>
    </source>
</evidence>
<dbReference type="Gene3D" id="2.130.10.10">
    <property type="entry name" value="YVTN repeat-like/Quinoprotein amine dehydrogenase"/>
    <property type="match status" value="1"/>
</dbReference>
<comment type="similarity">
    <text evidence="2">Belongs to the WD repeat SEC13 family.</text>
</comment>
<dbReference type="Pfam" id="PF00400">
    <property type="entry name" value="WD40"/>
    <property type="match status" value="1"/>
</dbReference>
<reference evidence="8 9" key="1">
    <citation type="journal article" date="2024" name="Nat. Commun.">
        <title>Phylogenomics reveals the evolutionary origins of lichenization in chlorophyte algae.</title>
        <authorList>
            <person name="Puginier C."/>
            <person name="Libourel C."/>
            <person name="Otte J."/>
            <person name="Skaloud P."/>
            <person name="Haon M."/>
            <person name="Grisel S."/>
            <person name="Petersen M."/>
            <person name="Berrin J.G."/>
            <person name="Delaux P.M."/>
            <person name="Dal Grande F."/>
            <person name="Keller J."/>
        </authorList>
    </citation>
    <scope>NUCLEOTIDE SEQUENCE [LARGE SCALE GENOMIC DNA]</scope>
    <source>
        <strain evidence="8 9">SAG 2036</strain>
    </source>
</reference>
<evidence type="ECO:0000256" key="7">
    <source>
        <dbReference type="ARBA" id="ARBA00023242"/>
    </source>
</evidence>
<dbReference type="SMART" id="SM00320">
    <property type="entry name" value="WD40"/>
    <property type="match status" value="5"/>
</dbReference>